<feature type="non-terminal residue" evidence="1">
    <location>
        <position position="50"/>
    </location>
</feature>
<comment type="caution">
    <text evidence="1">The sequence shown here is derived from an EMBL/GenBank/DDBJ whole genome shotgun (WGS) entry which is preliminary data.</text>
</comment>
<dbReference type="EMBL" id="BKCJ011128665">
    <property type="protein sequence ID" value="GFC90887.1"/>
    <property type="molecule type" value="Genomic_DNA"/>
</dbReference>
<evidence type="ECO:0000313" key="1">
    <source>
        <dbReference type="EMBL" id="GFC90887.1"/>
    </source>
</evidence>
<dbReference type="AlphaFoldDB" id="A0A699S0P0"/>
<reference evidence="1" key="1">
    <citation type="journal article" date="2019" name="Sci. Rep.">
        <title>Draft genome of Tanacetum cinerariifolium, the natural source of mosquito coil.</title>
        <authorList>
            <person name="Yamashiro T."/>
            <person name="Shiraishi A."/>
            <person name="Satake H."/>
            <person name="Nakayama K."/>
        </authorList>
    </citation>
    <scope>NUCLEOTIDE SEQUENCE</scope>
</reference>
<organism evidence="1">
    <name type="scientific">Tanacetum cinerariifolium</name>
    <name type="common">Dalmatian daisy</name>
    <name type="synonym">Chrysanthemum cinerariifolium</name>
    <dbReference type="NCBI Taxonomy" id="118510"/>
    <lineage>
        <taxon>Eukaryota</taxon>
        <taxon>Viridiplantae</taxon>
        <taxon>Streptophyta</taxon>
        <taxon>Embryophyta</taxon>
        <taxon>Tracheophyta</taxon>
        <taxon>Spermatophyta</taxon>
        <taxon>Magnoliopsida</taxon>
        <taxon>eudicotyledons</taxon>
        <taxon>Gunneridae</taxon>
        <taxon>Pentapetalae</taxon>
        <taxon>asterids</taxon>
        <taxon>campanulids</taxon>
        <taxon>Asterales</taxon>
        <taxon>Asteraceae</taxon>
        <taxon>Asteroideae</taxon>
        <taxon>Anthemideae</taxon>
        <taxon>Anthemidinae</taxon>
        <taxon>Tanacetum</taxon>
    </lineage>
</organism>
<gene>
    <name evidence="1" type="ORF">Tci_862857</name>
</gene>
<proteinExistence type="predicted"/>
<keyword evidence="1" id="KW-0675">Receptor</keyword>
<name>A0A699S0P0_TANCI</name>
<protein>
    <submittedName>
        <fullName evidence="1">Glutamate receptor 1.2-like</fullName>
    </submittedName>
</protein>
<accession>A0A699S0P0</accession>
<sequence>MQPARVCSYTNFMKCKPLNFKGTEGIVGLSQWVEKMESVFHISGYAVENK</sequence>